<dbReference type="Pfam" id="PF14392">
    <property type="entry name" value="zf-CCHC_4"/>
    <property type="match status" value="1"/>
</dbReference>
<dbReference type="Proteomes" id="UP001459277">
    <property type="component" value="Unassembled WGS sequence"/>
</dbReference>
<feature type="domain" description="CCHC-type" evidence="2">
    <location>
        <begin position="340"/>
        <end position="355"/>
    </location>
</feature>
<reference evidence="3 4" key="1">
    <citation type="submission" date="2024-01" db="EMBL/GenBank/DDBJ databases">
        <title>A telomere-to-telomere, gap-free genome of sweet tea (Lithocarpus litseifolius).</title>
        <authorList>
            <person name="Zhou J."/>
        </authorList>
    </citation>
    <scope>NUCLEOTIDE SEQUENCE [LARGE SCALE GENOMIC DNA]</scope>
    <source>
        <strain evidence="3">Zhou-2022a</strain>
        <tissue evidence="3">Leaf</tissue>
    </source>
</reference>
<name>A0AAW2DNF4_9ROSI</name>
<protein>
    <recommendedName>
        <fullName evidence="2">CCHC-type domain-containing protein</fullName>
    </recommendedName>
</protein>
<evidence type="ECO:0000259" key="2">
    <source>
        <dbReference type="PROSITE" id="PS50158"/>
    </source>
</evidence>
<dbReference type="PROSITE" id="PS50158">
    <property type="entry name" value="ZF_CCHC"/>
    <property type="match status" value="1"/>
</dbReference>
<proteinExistence type="predicted"/>
<evidence type="ECO:0000256" key="1">
    <source>
        <dbReference type="PROSITE-ProRule" id="PRU00047"/>
    </source>
</evidence>
<dbReference type="InterPro" id="IPR001878">
    <property type="entry name" value="Znf_CCHC"/>
</dbReference>
<sequence>MADELEVLWSKLTFTEEEGEDIAIGSNSTKAAREIGKNCVVMKILTKRIIFLEVLRKNLKMMWKPNKGLQISEIEDDMFLVEFGDGRGKKRILEMCPWSFEKQLILLQDFEGELIPKEIVLKWTPFWVQIYNLPLKSMTRETGMEIGAKIGMVLDIDMPETGVHWGKFLRVRIRFDATKKNQNLRALQNTLRMAWKMGSDLQIVDVENSIMQFRFRSEYQLKWVEQNGSWNFDNNLLLLCRWRRGLSATNINFTHSPFWVQIWGLLFELMSDEVGRELGNDIGKFIEVDRRVRQSDQAKFMRIRVDLQLDKPLRRGGKIASVEGEKFWVSFKYERLPTFCFQCGRLGHDEKHCKEPPNQQKPK</sequence>
<evidence type="ECO:0000313" key="3">
    <source>
        <dbReference type="EMBL" id="KAL0011108.1"/>
    </source>
</evidence>
<comment type="caution">
    <text evidence="3">The sequence shown here is derived from an EMBL/GenBank/DDBJ whole genome shotgun (WGS) entry which is preliminary data.</text>
</comment>
<dbReference type="InterPro" id="IPR040256">
    <property type="entry name" value="At4g02000-like"/>
</dbReference>
<keyword evidence="4" id="KW-1185">Reference proteome</keyword>
<dbReference type="PANTHER" id="PTHR31286">
    <property type="entry name" value="GLYCINE-RICH CELL WALL STRUCTURAL PROTEIN 1.8-LIKE"/>
    <property type="match status" value="1"/>
</dbReference>
<evidence type="ECO:0000313" key="4">
    <source>
        <dbReference type="Proteomes" id="UP001459277"/>
    </source>
</evidence>
<dbReference type="GO" id="GO:0003676">
    <property type="term" value="F:nucleic acid binding"/>
    <property type="evidence" value="ECO:0007669"/>
    <property type="project" value="InterPro"/>
</dbReference>
<keyword evidence="1" id="KW-0479">Metal-binding</keyword>
<keyword evidence="1" id="KW-0863">Zinc-finger</keyword>
<dbReference type="InterPro" id="IPR025558">
    <property type="entry name" value="DUF4283"/>
</dbReference>
<keyword evidence="1" id="KW-0862">Zinc</keyword>
<dbReference type="GO" id="GO:0008270">
    <property type="term" value="F:zinc ion binding"/>
    <property type="evidence" value="ECO:0007669"/>
    <property type="project" value="UniProtKB-KW"/>
</dbReference>
<dbReference type="EMBL" id="JAZDWU010000002">
    <property type="protein sequence ID" value="KAL0011108.1"/>
    <property type="molecule type" value="Genomic_DNA"/>
</dbReference>
<dbReference type="Pfam" id="PF14111">
    <property type="entry name" value="DUF4283"/>
    <property type="match status" value="2"/>
</dbReference>
<dbReference type="PANTHER" id="PTHR31286:SF178">
    <property type="entry name" value="DUF4283 DOMAIN-CONTAINING PROTEIN"/>
    <property type="match status" value="1"/>
</dbReference>
<gene>
    <name evidence="3" type="ORF">SO802_006216</name>
</gene>
<dbReference type="InterPro" id="IPR025836">
    <property type="entry name" value="Zn_knuckle_CX2CX4HX4C"/>
</dbReference>
<accession>A0AAW2DNF4</accession>
<organism evidence="3 4">
    <name type="scientific">Lithocarpus litseifolius</name>
    <dbReference type="NCBI Taxonomy" id="425828"/>
    <lineage>
        <taxon>Eukaryota</taxon>
        <taxon>Viridiplantae</taxon>
        <taxon>Streptophyta</taxon>
        <taxon>Embryophyta</taxon>
        <taxon>Tracheophyta</taxon>
        <taxon>Spermatophyta</taxon>
        <taxon>Magnoliopsida</taxon>
        <taxon>eudicotyledons</taxon>
        <taxon>Gunneridae</taxon>
        <taxon>Pentapetalae</taxon>
        <taxon>rosids</taxon>
        <taxon>fabids</taxon>
        <taxon>Fagales</taxon>
        <taxon>Fagaceae</taxon>
        <taxon>Lithocarpus</taxon>
    </lineage>
</organism>
<dbReference type="AlphaFoldDB" id="A0AAW2DNF4"/>